<evidence type="ECO:0000259" key="1">
    <source>
        <dbReference type="PROSITE" id="PS51708"/>
    </source>
</evidence>
<evidence type="ECO:0000313" key="3">
    <source>
        <dbReference type="Proteomes" id="UP000715441"/>
    </source>
</evidence>
<dbReference type="PANTHER" id="PTHR39339:SF1">
    <property type="entry name" value="CHAD DOMAIN-CONTAINING PROTEIN"/>
    <property type="match status" value="1"/>
</dbReference>
<dbReference type="InterPro" id="IPR007899">
    <property type="entry name" value="CHAD_dom"/>
</dbReference>
<protein>
    <submittedName>
        <fullName evidence="2">CHAD domain-containing protein</fullName>
    </submittedName>
</protein>
<dbReference type="Proteomes" id="UP000715441">
    <property type="component" value="Unassembled WGS sequence"/>
</dbReference>
<sequence length="132" mass="14525">MAKAWRNLEAAAQLKPLDPDESWHAARIQAKRARYAAEAVAPAIGRDAARLAHAIAEVQDVLGDHHDAVIAAQQWAGLAAQHPDDPAVGITCGRLIERERAAARANRTQFDHTWSRATKPKLTRWLTANNRT</sequence>
<feature type="domain" description="CHAD" evidence="1">
    <location>
        <begin position="1"/>
        <end position="119"/>
    </location>
</feature>
<dbReference type="Gene3D" id="1.40.20.10">
    <property type="entry name" value="CHAD domain"/>
    <property type="match status" value="1"/>
</dbReference>
<dbReference type="InterPro" id="IPR038186">
    <property type="entry name" value="CHAD_dom_sf"/>
</dbReference>
<dbReference type="Pfam" id="PF05235">
    <property type="entry name" value="CHAD"/>
    <property type="match status" value="1"/>
</dbReference>
<reference evidence="2 3" key="1">
    <citation type="submission" date="2020-04" db="EMBL/GenBank/DDBJ databases">
        <title>Novel species.</title>
        <authorList>
            <person name="Teo W.F.A."/>
            <person name="Lipun K."/>
            <person name="Srisuk N."/>
            <person name="Duangmal K."/>
        </authorList>
    </citation>
    <scope>NUCLEOTIDE SEQUENCE [LARGE SCALE GENOMIC DNA]</scope>
    <source>
        <strain evidence="2 3">K13G38</strain>
    </source>
</reference>
<keyword evidence="3" id="KW-1185">Reference proteome</keyword>
<comment type="caution">
    <text evidence="2">The sequence shown here is derived from an EMBL/GenBank/DDBJ whole genome shotgun (WGS) entry which is preliminary data.</text>
</comment>
<evidence type="ECO:0000313" key="2">
    <source>
        <dbReference type="EMBL" id="NKQ58235.1"/>
    </source>
</evidence>
<accession>A0ABX1JHH6</accession>
<dbReference type="PROSITE" id="PS51708">
    <property type="entry name" value="CHAD"/>
    <property type="match status" value="1"/>
</dbReference>
<gene>
    <name evidence="2" type="ORF">HFP15_35825</name>
</gene>
<organism evidence="2 3">
    <name type="scientific">Amycolatopsis acididurans</name>
    <dbReference type="NCBI Taxonomy" id="2724524"/>
    <lineage>
        <taxon>Bacteria</taxon>
        <taxon>Bacillati</taxon>
        <taxon>Actinomycetota</taxon>
        <taxon>Actinomycetes</taxon>
        <taxon>Pseudonocardiales</taxon>
        <taxon>Pseudonocardiaceae</taxon>
        <taxon>Amycolatopsis</taxon>
    </lineage>
</organism>
<dbReference type="EMBL" id="JAAXLS010000051">
    <property type="protein sequence ID" value="NKQ58235.1"/>
    <property type="molecule type" value="Genomic_DNA"/>
</dbReference>
<proteinExistence type="predicted"/>
<name>A0ABX1JHH6_9PSEU</name>
<dbReference type="PANTHER" id="PTHR39339">
    <property type="entry name" value="SLR1444 PROTEIN"/>
    <property type="match status" value="1"/>
</dbReference>